<dbReference type="GO" id="GO:0006355">
    <property type="term" value="P:regulation of DNA-templated transcription"/>
    <property type="evidence" value="ECO:0007669"/>
    <property type="project" value="InterPro"/>
</dbReference>
<dbReference type="RefSeq" id="WP_046042850.1">
    <property type="nucleotide sequence ID" value="NZ_LACC01000030.1"/>
</dbReference>
<sequence length="302" mass="34305">MISSVRLLPRACPAARLRGMSKPHDDTLIAVPFGALHKWHGGMREAFAHIDEPDALQHLASALAQLVSVESMMISLERKDRAPQLLHQRGIAQEYQVSILERYFAGGYLLDPFCLAVEQGLAQGFYHLEEIAPDNFFDSDYYKTYYLNAGCSEDSYYIVDIGNDTKISVSLYQGFGGECLSAEQLNLLRAVEPLVREFISEFSQRGMLRSGETQCDQDQGMRDDLKHRVQSAFEHFGSDLLTERERQVAHMVLRGHSVKSTASQMSISPETVRMHRKNLYLKLEVGSQSELFALFIEWLRKH</sequence>
<dbReference type="SUPFAM" id="SSF46894">
    <property type="entry name" value="C-terminal effector domain of the bipartite response regulators"/>
    <property type="match status" value="1"/>
</dbReference>
<feature type="domain" description="HTH luxR-type" evidence="4">
    <location>
        <begin position="234"/>
        <end position="299"/>
    </location>
</feature>
<evidence type="ECO:0000313" key="6">
    <source>
        <dbReference type="Proteomes" id="UP000033588"/>
    </source>
</evidence>
<evidence type="ECO:0000313" key="5">
    <source>
        <dbReference type="EMBL" id="KJZ42462.1"/>
    </source>
</evidence>
<dbReference type="Pfam" id="PF00196">
    <property type="entry name" value="GerE"/>
    <property type="match status" value="1"/>
</dbReference>
<dbReference type="GO" id="GO:0003677">
    <property type="term" value="F:DNA binding"/>
    <property type="evidence" value="ECO:0007669"/>
    <property type="project" value="UniProtKB-KW"/>
</dbReference>
<dbReference type="AlphaFoldDB" id="A0A0F4TGF9"/>
<dbReference type="PANTHER" id="PTHR44688:SF16">
    <property type="entry name" value="DNA-BINDING TRANSCRIPTIONAL ACTIVATOR DEVR_DOSR"/>
    <property type="match status" value="1"/>
</dbReference>
<evidence type="ECO:0000256" key="3">
    <source>
        <dbReference type="ARBA" id="ARBA00023163"/>
    </source>
</evidence>
<gene>
    <name evidence="5" type="ORF">VC35_23380</name>
</gene>
<keyword evidence="3" id="KW-0804">Transcription</keyword>
<dbReference type="SMART" id="SM00421">
    <property type="entry name" value="HTH_LUXR"/>
    <property type="match status" value="1"/>
</dbReference>
<evidence type="ECO:0000256" key="2">
    <source>
        <dbReference type="ARBA" id="ARBA00023125"/>
    </source>
</evidence>
<dbReference type="EMBL" id="LACC01000030">
    <property type="protein sequence ID" value="KJZ42462.1"/>
    <property type="molecule type" value="Genomic_DNA"/>
</dbReference>
<dbReference type="Gene3D" id="1.10.10.10">
    <property type="entry name" value="Winged helix-like DNA-binding domain superfamily/Winged helix DNA-binding domain"/>
    <property type="match status" value="1"/>
</dbReference>
<evidence type="ECO:0000259" key="4">
    <source>
        <dbReference type="PROSITE" id="PS50043"/>
    </source>
</evidence>
<dbReference type="InterPro" id="IPR016032">
    <property type="entry name" value="Sig_transdc_resp-reg_C-effctor"/>
</dbReference>
<dbReference type="CDD" id="cd06170">
    <property type="entry name" value="LuxR_C_like"/>
    <property type="match status" value="1"/>
</dbReference>
<keyword evidence="2" id="KW-0238">DNA-binding</keyword>
<dbReference type="OrthoDB" id="343383at2"/>
<comment type="caution">
    <text evidence="5">The sequence shown here is derived from an EMBL/GenBank/DDBJ whole genome shotgun (WGS) entry which is preliminary data.</text>
</comment>
<dbReference type="Proteomes" id="UP000033588">
    <property type="component" value="Unassembled WGS sequence"/>
</dbReference>
<dbReference type="PRINTS" id="PR00038">
    <property type="entry name" value="HTHLUXR"/>
</dbReference>
<dbReference type="PATRIC" id="fig|294.132.peg.3985"/>
<name>A0A0F4TGF9_PSEFL</name>
<reference evidence="5 6" key="1">
    <citation type="submission" date="2015-03" db="EMBL/GenBank/DDBJ databases">
        <title>Comparative genomics of Pseudomonas insights into diversity of traits involved in vanlence and defense.</title>
        <authorList>
            <person name="Qin Y."/>
        </authorList>
    </citation>
    <scope>NUCLEOTIDE SEQUENCE [LARGE SCALE GENOMIC DNA]</scope>
    <source>
        <strain evidence="5 6">C8</strain>
    </source>
</reference>
<accession>A0A0F4TGF9</accession>
<dbReference type="InterPro" id="IPR036388">
    <property type="entry name" value="WH-like_DNA-bd_sf"/>
</dbReference>
<dbReference type="PROSITE" id="PS50043">
    <property type="entry name" value="HTH_LUXR_2"/>
    <property type="match status" value="1"/>
</dbReference>
<dbReference type="InterPro" id="IPR000792">
    <property type="entry name" value="Tscrpt_reg_LuxR_C"/>
</dbReference>
<keyword evidence="1" id="KW-0805">Transcription regulation</keyword>
<proteinExistence type="predicted"/>
<dbReference type="PANTHER" id="PTHR44688">
    <property type="entry name" value="DNA-BINDING TRANSCRIPTIONAL ACTIVATOR DEVR_DOSR"/>
    <property type="match status" value="1"/>
</dbReference>
<protein>
    <submittedName>
        <fullName evidence="5">LuxR family transcriptional regulator</fullName>
    </submittedName>
</protein>
<evidence type="ECO:0000256" key="1">
    <source>
        <dbReference type="ARBA" id="ARBA00023015"/>
    </source>
</evidence>
<organism evidence="5 6">
    <name type="scientific">Pseudomonas fluorescens</name>
    <dbReference type="NCBI Taxonomy" id="294"/>
    <lineage>
        <taxon>Bacteria</taxon>
        <taxon>Pseudomonadati</taxon>
        <taxon>Pseudomonadota</taxon>
        <taxon>Gammaproteobacteria</taxon>
        <taxon>Pseudomonadales</taxon>
        <taxon>Pseudomonadaceae</taxon>
        <taxon>Pseudomonas</taxon>
    </lineage>
</organism>